<comment type="caution">
    <text evidence="2">The sequence shown here is derived from an EMBL/GenBank/DDBJ whole genome shotgun (WGS) entry which is preliminary data.</text>
</comment>
<keyword evidence="3" id="KW-1185">Reference proteome</keyword>
<dbReference type="InterPro" id="IPR020311">
    <property type="entry name" value="Uncharacterised_Rv0898c"/>
</dbReference>
<gene>
    <name evidence="2" type="ORF">ACFPBZ_18100</name>
</gene>
<accession>A0ABV9YMN3</accession>
<reference evidence="3" key="1">
    <citation type="journal article" date="2019" name="Int. J. Syst. Evol. Microbiol.">
        <title>The Global Catalogue of Microorganisms (GCM) 10K type strain sequencing project: providing services to taxonomists for standard genome sequencing and annotation.</title>
        <authorList>
            <consortium name="The Broad Institute Genomics Platform"/>
            <consortium name="The Broad Institute Genome Sequencing Center for Infectious Disease"/>
            <person name="Wu L."/>
            <person name="Ma J."/>
        </authorList>
    </citation>
    <scope>NUCLEOTIDE SEQUENCE [LARGE SCALE GENOMIC DNA]</scope>
    <source>
        <strain evidence="3">CGMCC 4.7093</strain>
    </source>
</reference>
<protein>
    <submittedName>
        <fullName evidence="2">DUF2630 family protein</fullName>
    </submittedName>
</protein>
<evidence type="ECO:0000256" key="1">
    <source>
        <dbReference type="SAM" id="MobiDB-lite"/>
    </source>
</evidence>
<proteinExistence type="predicted"/>
<feature type="region of interest" description="Disordered" evidence="1">
    <location>
        <begin position="24"/>
        <end position="85"/>
    </location>
</feature>
<sequence length="85" mass="9822">MDDTEPRTDDELAQAIDENARAEHALRSESHGGVSDSDHARLRELQVERDRLFDLKRQRQARRDADEDPGEAHERPAATVENYRQ</sequence>
<organism evidence="2 3">
    <name type="scientific">Actinomycetospora atypica</name>
    <dbReference type="NCBI Taxonomy" id="1290095"/>
    <lineage>
        <taxon>Bacteria</taxon>
        <taxon>Bacillati</taxon>
        <taxon>Actinomycetota</taxon>
        <taxon>Actinomycetes</taxon>
        <taxon>Pseudonocardiales</taxon>
        <taxon>Pseudonocardiaceae</taxon>
        <taxon>Actinomycetospora</taxon>
    </lineage>
</organism>
<dbReference type="Pfam" id="PF10944">
    <property type="entry name" value="DUF2630"/>
    <property type="match status" value="1"/>
</dbReference>
<feature type="compositionally biased region" description="Basic and acidic residues" evidence="1">
    <location>
        <begin position="24"/>
        <end position="76"/>
    </location>
</feature>
<dbReference type="RefSeq" id="WP_378037489.1">
    <property type="nucleotide sequence ID" value="NZ_JBHSIV010000020.1"/>
</dbReference>
<dbReference type="Proteomes" id="UP001595947">
    <property type="component" value="Unassembled WGS sequence"/>
</dbReference>
<evidence type="ECO:0000313" key="2">
    <source>
        <dbReference type="EMBL" id="MFC5064140.1"/>
    </source>
</evidence>
<dbReference type="EMBL" id="JBHSIV010000020">
    <property type="protein sequence ID" value="MFC5064140.1"/>
    <property type="molecule type" value="Genomic_DNA"/>
</dbReference>
<name>A0ABV9YMN3_9PSEU</name>
<evidence type="ECO:0000313" key="3">
    <source>
        <dbReference type="Proteomes" id="UP001595947"/>
    </source>
</evidence>